<keyword evidence="2" id="KW-0813">Transport</keyword>
<keyword evidence="5" id="KW-1185">Reference proteome</keyword>
<reference evidence="4" key="1">
    <citation type="submission" date="2021-06" db="EMBL/GenBank/DDBJ databases">
        <authorList>
            <consortium name="Wellcome Sanger Institute Data Sharing"/>
        </authorList>
    </citation>
    <scope>NUCLEOTIDE SEQUENCE [LARGE SCALE GENOMIC DNA]</scope>
</reference>
<dbReference type="RefSeq" id="XP_051774969.1">
    <property type="nucleotide sequence ID" value="XM_051919009.1"/>
</dbReference>
<dbReference type="InterPro" id="IPR012674">
    <property type="entry name" value="Calycin"/>
</dbReference>
<evidence type="ECO:0000256" key="1">
    <source>
        <dbReference type="ARBA" id="ARBA00008390"/>
    </source>
</evidence>
<dbReference type="FunFam" id="2.40.128.20:FF:000001">
    <property type="entry name" value="Fatty acid-binding protein, adipocyte"/>
    <property type="match status" value="1"/>
</dbReference>
<dbReference type="Proteomes" id="UP000694620">
    <property type="component" value="Chromosome 14"/>
</dbReference>
<dbReference type="PANTHER" id="PTHR11955">
    <property type="entry name" value="FATTY ACID BINDING PROTEIN"/>
    <property type="match status" value="1"/>
</dbReference>
<dbReference type="InterPro" id="IPR031259">
    <property type="entry name" value="ILBP"/>
</dbReference>
<dbReference type="CTD" id="2170"/>
<gene>
    <name evidence="4" type="primary">FABP3</name>
    <name evidence="4" type="synonym">fabp3</name>
</gene>
<dbReference type="OrthoDB" id="412780at2759"/>
<evidence type="ECO:0000259" key="3">
    <source>
        <dbReference type="PROSITE" id="PS00214"/>
    </source>
</evidence>
<evidence type="ECO:0000313" key="4">
    <source>
        <dbReference type="Ensembl" id="ENSECRP00000026489.1"/>
    </source>
</evidence>
<dbReference type="GO" id="GO:0008289">
    <property type="term" value="F:lipid binding"/>
    <property type="evidence" value="ECO:0007669"/>
    <property type="project" value="InterPro"/>
</dbReference>
<dbReference type="PRINTS" id="PR00178">
    <property type="entry name" value="FATTYACIDBP"/>
</dbReference>
<accession>A0A8C4XEQ0</accession>
<comment type="similarity">
    <text evidence="1 2">Belongs to the calycin superfamily. Fatty-acid binding protein (FABP) family.</text>
</comment>
<dbReference type="PROSITE" id="PS00214">
    <property type="entry name" value="FABP"/>
    <property type="match status" value="1"/>
</dbReference>
<dbReference type="GeneID" id="114664910"/>
<reference evidence="4" key="2">
    <citation type="submission" date="2025-08" db="UniProtKB">
        <authorList>
            <consortium name="Ensembl"/>
        </authorList>
    </citation>
    <scope>IDENTIFICATION</scope>
</reference>
<evidence type="ECO:0000313" key="5">
    <source>
        <dbReference type="Proteomes" id="UP000694620"/>
    </source>
</evidence>
<feature type="domain" description="Cytosolic fatty-acid binding proteins" evidence="3">
    <location>
        <begin position="7"/>
        <end position="24"/>
    </location>
</feature>
<dbReference type="InterPro" id="IPR000463">
    <property type="entry name" value="Fatty_acid-bd"/>
</dbReference>
<evidence type="ECO:0000256" key="2">
    <source>
        <dbReference type="RuleBase" id="RU003696"/>
    </source>
</evidence>
<name>A0A8C4XEQ0_ERPCA</name>
<dbReference type="InterPro" id="IPR000566">
    <property type="entry name" value="Lipocln_cytosolic_FA-bd_dom"/>
</dbReference>
<organism evidence="4 5">
    <name type="scientific">Erpetoichthys calabaricus</name>
    <name type="common">Rope fish</name>
    <name type="synonym">Calamoichthys calabaricus</name>
    <dbReference type="NCBI Taxonomy" id="27687"/>
    <lineage>
        <taxon>Eukaryota</taxon>
        <taxon>Metazoa</taxon>
        <taxon>Chordata</taxon>
        <taxon>Craniata</taxon>
        <taxon>Vertebrata</taxon>
        <taxon>Euteleostomi</taxon>
        <taxon>Actinopterygii</taxon>
        <taxon>Polypteriformes</taxon>
        <taxon>Polypteridae</taxon>
        <taxon>Erpetoichthys</taxon>
    </lineage>
</organism>
<protein>
    <submittedName>
        <fullName evidence="4">Fatty acid binding protein 3, muscle and heart</fullName>
    </submittedName>
</protein>
<dbReference type="RefSeq" id="XP_028675059.2">
    <property type="nucleotide sequence ID" value="XM_028819226.2"/>
</dbReference>
<dbReference type="Gene3D" id="2.40.128.20">
    <property type="match status" value="1"/>
</dbReference>
<proteinExistence type="inferred from homology"/>
<dbReference type="GeneTree" id="ENSGT00940000155104"/>
<reference evidence="4" key="3">
    <citation type="submission" date="2025-09" db="UniProtKB">
        <authorList>
            <consortium name="Ensembl"/>
        </authorList>
    </citation>
    <scope>IDENTIFICATION</scope>
</reference>
<dbReference type="SUPFAM" id="SSF50814">
    <property type="entry name" value="Lipocalins"/>
    <property type="match status" value="1"/>
</dbReference>
<dbReference type="Pfam" id="PF00061">
    <property type="entry name" value="Lipocalin"/>
    <property type="match status" value="1"/>
</dbReference>
<dbReference type="Ensembl" id="ENSECRT00000027043.1">
    <property type="protein sequence ID" value="ENSECRP00000026489.1"/>
    <property type="gene ID" value="ENSECRG00000017903.1"/>
</dbReference>
<sequence>MVENFTGTWNMYDTKNFDEYMKEIGVGFLMRQMGSSSKPTTIIGLNDDKINVKTLSTFKNTEIEFKLGEEFDETTADGRKVKSVVTLDDGKLVHVQKWDDKETTLVREVKEDELTLTLTAGEVVCTRMYKKEK</sequence>
<dbReference type="AlphaFoldDB" id="A0A8C4XEQ0"/>